<keyword evidence="2" id="KW-1185">Reference proteome</keyword>
<evidence type="ECO:0000313" key="1">
    <source>
        <dbReference type="EMBL" id="ETW95685.1"/>
    </source>
</evidence>
<dbReference type="Pfam" id="PF11747">
    <property type="entry name" value="RebB"/>
    <property type="match status" value="1"/>
</dbReference>
<name>W4LD87_ENTF1</name>
<dbReference type="InterPro" id="IPR021070">
    <property type="entry name" value="Killing_trait_RebB"/>
</dbReference>
<sequence length="119" mass="11997">MADPTAVNGQITDAVTQANLKVLGESPSQALAMVYQTMAQSVGQEMLNAVASQQQLNLLKQTVTTQGANSVLAMDTGAVARGSTQILTGNATVNALAQLLATVASGQQSVKAADAAPPS</sequence>
<protein>
    <submittedName>
        <fullName evidence="1">R body protein</fullName>
    </submittedName>
</protein>
<organism evidence="1 2">
    <name type="scientific">Entotheonella factor</name>
    <dbReference type="NCBI Taxonomy" id="1429438"/>
    <lineage>
        <taxon>Bacteria</taxon>
        <taxon>Pseudomonadati</taxon>
        <taxon>Nitrospinota/Tectimicrobiota group</taxon>
        <taxon>Candidatus Tectimicrobiota</taxon>
        <taxon>Candidatus Entotheonellia</taxon>
        <taxon>Candidatus Entotheonellales</taxon>
        <taxon>Candidatus Entotheonellaceae</taxon>
        <taxon>Candidatus Entotheonella</taxon>
    </lineage>
</organism>
<evidence type="ECO:0000313" key="2">
    <source>
        <dbReference type="Proteomes" id="UP000019141"/>
    </source>
</evidence>
<dbReference type="EMBL" id="AZHW01000885">
    <property type="protein sequence ID" value="ETW95685.1"/>
    <property type="molecule type" value="Genomic_DNA"/>
</dbReference>
<comment type="caution">
    <text evidence="1">The sequence shown here is derived from an EMBL/GenBank/DDBJ whole genome shotgun (WGS) entry which is preliminary data.</text>
</comment>
<proteinExistence type="predicted"/>
<accession>W4LD87</accession>
<dbReference type="HOGENOM" id="CLU_143345_0_0_7"/>
<reference evidence="1 2" key="1">
    <citation type="journal article" date="2014" name="Nature">
        <title>An environmental bacterial taxon with a large and distinct metabolic repertoire.</title>
        <authorList>
            <person name="Wilson M.C."/>
            <person name="Mori T."/>
            <person name="Ruckert C."/>
            <person name="Uria A.R."/>
            <person name="Helf M.J."/>
            <person name="Takada K."/>
            <person name="Gernert C."/>
            <person name="Steffens U.A."/>
            <person name="Heycke N."/>
            <person name="Schmitt S."/>
            <person name="Rinke C."/>
            <person name="Helfrich E.J."/>
            <person name="Brachmann A.O."/>
            <person name="Gurgui C."/>
            <person name="Wakimoto T."/>
            <person name="Kracht M."/>
            <person name="Crusemann M."/>
            <person name="Hentschel U."/>
            <person name="Abe I."/>
            <person name="Matsunaga S."/>
            <person name="Kalinowski J."/>
            <person name="Takeyama H."/>
            <person name="Piel J."/>
        </authorList>
    </citation>
    <scope>NUCLEOTIDE SEQUENCE [LARGE SCALE GENOMIC DNA]</scope>
    <source>
        <strain evidence="2">TSY1</strain>
    </source>
</reference>
<dbReference type="AlphaFoldDB" id="W4LD87"/>
<gene>
    <name evidence="1" type="ORF">ETSY1_29590</name>
</gene>
<dbReference type="Proteomes" id="UP000019141">
    <property type="component" value="Unassembled WGS sequence"/>
</dbReference>